<evidence type="ECO:0000313" key="3">
    <source>
        <dbReference type="Proteomes" id="UP000240481"/>
    </source>
</evidence>
<name>A0A2T3P711_9GAMM</name>
<accession>A0A2T3P711</accession>
<reference evidence="2 3" key="1">
    <citation type="submission" date="2018-01" db="EMBL/GenBank/DDBJ databases">
        <title>Whole genome sequencing of Histamine producing bacteria.</title>
        <authorList>
            <person name="Butler K."/>
        </authorList>
    </citation>
    <scope>NUCLEOTIDE SEQUENCE [LARGE SCALE GENOMIC DNA]</scope>
    <source>
        <strain evidence="2 3">DSM 24669</strain>
    </source>
</reference>
<feature type="region of interest" description="Disordered" evidence="1">
    <location>
        <begin position="84"/>
        <end position="104"/>
    </location>
</feature>
<evidence type="ECO:0000256" key="1">
    <source>
        <dbReference type="SAM" id="MobiDB-lite"/>
    </source>
</evidence>
<keyword evidence="3" id="KW-1185">Reference proteome</keyword>
<comment type="caution">
    <text evidence="2">The sequence shown here is derived from an EMBL/GenBank/DDBJ whole genome shotgun (WGS) entry which is preliminary data.</text>
</comment>
<evidence type="ECO:0000313" key="2">
    <source>
        <dbReference type="EMBL" id="PSW24377.1"/>
    </source>
</evidence>
<organism evidence="2 3">
    <name type="scientific">Photobacterium swingsii</name>
    <dbReference type="NCBI Taxonomy" id="680026"/>
    <lineage>
        <taxon>Bacteria</taxon>
        <taxon>Pseudomonadati</taxon>
        <taxon>Pseudomonadota</taxon>
        <taxon>Gammaproteobacteria</taxon>
        <taxon>Vibrionales</taxon>
        <taxon>Vibrionaceae</taxon>
        <taxon>Photobacterium</taxon>
    </lineage>
</organism>
<dbReference type="Proteomes" id="UP000240481">
    <property type="component" value="Unassembled WGS sequence"/>
</dbReference>
<protein>
    <submittedName>
        <fullName evidence="2">Uncharacterized protein</fullName>
    </submittedName>
</protein>
<dbReference type="EMBL" id="PYLZ01000005">
    <property type="protein sequence ID" value="PSW24377.1"/>
    <property type="molecule type" value="Genomic_DNA"/>
</dbReference>
<sequence>MRETGLEKCTANKHLVQKHGFRCGVGALFLCLSPFAQAEYLLSKQEYIQLCLDTYGADMITQSVCEQEYIALVEKEKELLLDVDSDDSEHASADSIELDSQEEN</sequence>
<dbReference type="AlphaFoldDB" id="A0A2T3P711"/>
<proteinExistence type="predicted"/>
<gene>
    <name evidence="2" type="ORF">C9I94_10040</name>
</gene>